<gene>
    <name evidence="2" type="ordered locus">Cpin_5829</name>
</gene>
<reference evidence="2 3" key="2">
    <citation type="journal article" date="2010" name="Stand. Genomic Sci.">
        <title>Complete genome sequence of Chitinophaga pinensis type strain (UQM 2034).</title>
        <authorList>
            <person name="Glavina Del Rio T."/>
            <person name="Abt B."/>
            <person name="Spring S."/>
            <person name="Lapidus A."/>
            <person name="Nolan M."/>
            <person name="Tice H."/>
            <person name="Copeland A."/>
            <person name="Cheng J.F."/>
            <person name="Chen F."/>
            <person name="Bruce D."/>
            <person name="Goodwin L."/>
            <person name="Pitluck S."/>
            <person name="Ivanova N."/>
            <person name="Mavromatis K."/>
            <person name="Mikhailova N."/>
            <person name="Pati A."/>
            <person name="Chen A."/>
            <person name="Palaniappan K."/>
            <person name="Land M."/>
            <person name="Hauser L."/>
            <person name="Chang Y.J."/>
            <person name="Jeffries C.D."/>
            <person name="Chain P."/>
            <person name="Saunders E."/>
            <person name="Detter J.C."/>
            <person name="Brettin T."/>
            <person name="Rohde M."/>
            <person name="Goker M."/>
            <person name="Bristow J."/>
            <person name="Eisen J.A."/>
            <person name="Markowitz V."/>
            <person name="Hugenholtz P."/>
            <person name="Kyrpides N.C."/>
            <person name="Klenk H.P."/>
            <person name="Lucas S."/>
        </authorList>
    </citation>
    <scope>NUCLEOTIDE SEQUENCE [LARGE SCALE GENOMIC DNA]</scope>
    <source>
        <strain evidence="3">ATCC 43595 / DSM 2588 / LMG 13176 / NBRC 15968 / NCIMB 11800 / UQM 2034</strain>
    </source>
</reference>
<dbReference type="Pfam" id="PF19918">
    <property type="entry name" value="bpX2"/>
    <property type="match status" value="1"/>
</dbReference>
<sequence>MKEMIIVLPLAQLETLGSIRTWPDLLVALSGDEIWVRGIPVESTDIRLRKLPVLHTYLADFEGRLFLPGKQTPHDILKRMTWEALTSFLTVELPVSALPGKTRRTFTVKLAPAAQTTEPAAIITDLAHWKAYADYAPLVRLQELSFAVCASEEVLVIGAPMPSLPGKAFVLRNNLLLPAGYDFNPLAAGAFIAEQFAADKGAMILFHPDGQWERIPMNCFVHATRSAIRLTNVF</sequence>
<protein>
    <recommendedName>
        <fullName evidence="1">MoxR-vWA-beta-propeller ternary system domain-containing protein</fullName>
    </recommendedName>
</protein>
<dbReference type="EMBL" id="CP001699">
    <property type="protein sequence ID" value="ACU63248.1"/>
    <property type="molecule type" value="Genomic_DNA"/>
</dbReference>
<reference evidence="3" key="1">
    <citation type="submission" date="2009-08" db="EMBL/GenBank/DDBJ databases">
        <title>The complete genome of Chitinophaga pinensis DSM 2588.</title>
        <authorList>
            <consortium name="US DOE Joint Genome Institute (JGI-PGF)"/>
            <person name="Lucas S."/>
            <person name="Copeland A."/>
            <person name="Lapidus A."/>
            <person name="Glavina del Rio T."/>
            <person name="Dalin E."/>
            <person name="Tice H."/>
            <person name="Bruce D."/>
            <person name="Goodwin L."/>
            <person name="Pitluck S."/>
            <person name="Kyrpides N."/>
            <person name="Mavromatis K."/>
            <person name="Ivanova N."/>
            <person name="Mikhailova N."/>
            <person name="Sims D."/>
            <person name="Meinche L."/>
            <person name="Brettin T."/>
            <person name="Detter J.C."/>
            <person name="Han C."/>
            <person name="Larimer F."/>
            <person name="Land M."/>
            <person name="Hauser L."/>
            <person name="Markowitz V."/>
            <person name="Cheng J.-F."/>
            <person name="Hugenholtz P."/>
            <person name="Woyke T."/>
            <person name="Wu D."/>
            <person name="Spring S."/>
            <person name="Klenk H.-P."/>
            <person name="Eisen J.A."/>
        </authorList>
    </citation>
    <scope>NUCLEOTIDE SEQUENCE [LARGE SCALE GENOMIC DNA]</scope>
    <source>
        <strain evidence="3">ATCC 43595 / DSM 2588 / LMG 13176 / NBRC 15968 / NCIMB 11800 / UQM 2034</strain>
    </source>
</reference>
<organism evidence="2 3">
    <name type="scientific">Chitinophaga pinensis (strain ATCC 43595 / DSM 2588 / LMG 13176 / NBRC 15968 / NCIMB 11800 / UQM 2034)</name>
    <dbReference type="NCBI Taxonomy" id="485918"/>
    <lineage>
        <taxon>Bacteria</taxon>
        <taxon>Pseudomonadati</taxon>
        <taxon>Bacteroidota</taxon>
        <taxon>Chitinophagia</taxon>
        <taxon>Chitinophagales</taxon>
        <taxon>Chitinophagaceae</taxon>
        <taxon>Chitinophaga</taxon>
    </lineage>
</organism>
<name>A0A979G9S8_CHIPD</name>
<dbReference type="Proteomes" id="UP000002215">
    <property type="component" value="Chromosome"/>
</dbReference>
<dbReference type="OrthoDB" id="674746at2"/>
<evidence type="ECO:0000259" key="1">
    <source>
        <dbReference type="Pfam" id="PF19918"/>
    </source>
</evidence>
<dbReference type="AlphaFoldDB" id="A0A979G9S8"/>
<evidence type="ECO:0000313" key="2">
    <source>
        <dbReference type="EMBL" id="ACU63248.1"/>
    </source>
</evidence>
<evidence type="ECO:0000313" key="3">
    <source>
        <dbReference type="Proteomes" id="UP000002215"/>
    </source>
</evidence>
<dbReference type="KEGG" id="cpi:Cpin_5829"/>
<accession>A0A979G9S8</accession>
<proteinExistence type="predicted"/>
<dbReference type="RefSeq" id="WP_012793415.1">
    <property type="nucleotide sequence ID" value="NC_013132.1"/>
</dbReference>
<dbReference type="InterPro" id="IPR045552">
    <property type="entry name" value="bpX2"/>
</dbReference>
<feature type="domain" description="MoxR-vWA-beta-propeller ternary system" evidence="1">
    <location>
        <begin position="7"/>
        <end position="230"/>
    </location>
</feature>